<dbReference type="Proteomes" id="UP001642484">
    <property type="component" value="Unassembled WGS sequence"/>
</dbReference>
<feature type="compositionally biased region" description="Polar residues" evidence="1">
    <location>
        <begin position="1"/>
        <end position="14"/>
    </location>
</feature>
<feature type="region of interest" description="Disordered" evidence="1">
    <location>
        <begin position="1"/>
        <end position="42"/>
    </location>
</feature>
<feature type="compositionally biased region" description="Gly residues" evidence="1">
    <location>
        <begin position="91"/>
        <end position="100"/>
    </location>
</feature>
<evidence type="ECO:0000256" key="1">
    <source>
        <dbReference type="SAM" id="MobiDB-lite"/>
    </source>
</evidence>
<name>A0ABP0RZ08_9DINO</name>
<accession>A0ABP0RZ08</accession>
<keyword evidence="3" id="KW-1185">Reference proteome</keyword>
<feature type="region of interest" description="Disordered" evidence="1">
    <location>
        <begin position="64"/>
        <end position="139"/>
    </location>
</feature>
<sequence>MSGANVNPFWSTQARAHPGEGGVVPEGMRQGEVRRSPNYVDVEAIREKVLREAENLFAKEIKKATGGAESSSFESVPSADREPGRSTVGVMGPGGGGNGGESTRRDGRGSQPHGLERPPGLQKEGVCEGPLNRSEPPQGTVNEVFRSLELPPLPSPGSDGASLAFGDWLTVAMPLMSDLSSSARGWWQANIMDAEALHETWLKLKPLERLRLKVDRPLHPSYERVEHRGVTILLGVLPDQVRRDVIASRKVSCLGILFRLYTIFQPGGSAERTALLKSITELKVGNGVADVLSGIRQWRRWIQRAQELGLTTPDPLVLVQVLNRVTEALGRHGGAQAEAEDLALMTGSSKTPAAGANVNMSTAGGTAPKAAAFNTTSSTEEKEFEELEKGHYSITAEDAEWWEENIPGVSGELLEFMKGQSWCLEGEEQVIGREEIDELRRPHQLQNIAMVEVMEDR</sequence>
<organism evidence="2 3">
    <name type="scientific">Durusdinium trenchii</name>
    <dbReference type="NCBI Taxonomy" id="1381693"/>
    <lineage>
        <taxon>Eukaryota</taxon>
        <taxon>Sar</taxon>
        <taxon>Alveolata</taxon>
        <taxon>Dinophyceae</taxon>
        <taxon>Suessiales</taxon>
        <taxon>Symbiodiniaceae</taxon>
        <taxon>Durusdinium</taxon>
    </lineage>
</organism>
<comment type="caution">
    <text evidence="2">The sequence shown here is derived from an EMBL/GenBank/DDBJ whole genome shotgun (WGS) entry which is preliminary data.</text>
</comment>
<gene>
    <name evidence="2" type="ORF">CCMP2556_LOCUS49267</name>
</gene>
<reference evidence="2 3" key="1">
    <citation type="submission" date="2024-02" db="EMBL/GenBank/DDBJ databases">
        <authorList>
            <person name="Chen Y."/>
            <person name="Shah S."/>
            <person name="Dougan E. K."/>
            <person name="Thang M."/>
            <person name="Chan C."/>
        </authorList>
    </citation>
    <scope>NUCLEOTIDE SEQUENCE [LARGE SCALE GENOMIC DNA]</scope>
</reference>
<proteinExistence type="predicted"/>
<evidence type="ECO:0000313" key="2">
    <source>
        <dbReference type="EMBL" id="CAK9105233.1"/>
    </source>
</evidence>
<protein>
    <submittedName>
        <fullName evidence="2">Uncharacterized protein</fullName>
    </submittedName>
</protein>
<dbReference type="EMBL" id="CAXAMN010026700">
    <property type="protein sequence ID" value="CAK9105233.1"/>
    <property type="molecule type" value="Genomic_DNA"/>
</dbReference>
<evidence type="ECO:0000313" key="3">
    <source>
        <dbReference type="Proteomes" id="UP001642484"/>
    </source>
</evidence>
<feature type="non-terminal residue" evidence="2">
    <location>
        <position position="457"/>
    </location>
</feature>